<name>A0A9P4NWU1_9PEZI</name>
<feature type="region of interest" description="Disordered" evidence="1">
    <location>
        <begin position="113"/>
        <end position="135"/>
    </location>
</feature>
<evidence type="ECO:0000256" key="1">
    <source>
        <dbReference type="SAM" id="MobiDB-lite"/>
    </source>
</evidence>
<dbReference type="PIRSF" id="PIRSF028846">
    <property type="entry name" value="UCP028846"/>
    <property type="match status" value="1"/>
</dbReference>
<dbReference type="Gene3D" id="1.50.10.10">
    <property type="match status" value="1"/>
</dbReference>
<dbReference type="OrthoDB" id="7771656at2759"/>
<dbReference type="PANTHER" id="PTHR31047:SF0">
    <property type="entry name" value="MEIOTICALLY UP-REGULATED GENE 157 PROTEIN"/>
    <property type="match status" value="1"/>
</dbReference>
<dbReference type="GO" id="GO:0005975">
    <property type="term" value="P:carbohydrate metabolic process"/>
    <property type="evidence" value="ECO:0007669"/>
    <property type="project" value="InterPro"/>
</dbReference>
<dbReference type="InterPro" id="IPR012341">
    <property type="entry name" value="6hp_glycosidase-like_sf"/>
</dbReference>
<dbReference type="SUPFAM" id="SSF48208">
    <property type="entry name" value="Six-hairpin glycosidases"/>
    <property type="match status" value="1"/>
</dbReference>
<dbReference type="SMART" id="SM01149">
    <property type="entry name" value="DUF1237"/>
    <property type="match status" value="1"/>
</dbReference>
<organism evidence="3 4">
    <name type="scientific">Tothia fuscella</name>
    <dbReference type="NCBI Taxonomy" id="1048955"/>
    <lineage>
        <taxon>Eukaryota</taxon>
        <taxon>Fungi</taxon>
        <taxon>Dikarya</taxon>
        <taxon>Ascomycota</taxon>
        <taxon>Pezizomycotina</taxon>
        <taxon>Dothideomycetes</taxon>
        <taxon>Pleosporomycetidae</taxon>
        <taxon>Venturiales</taxon>
        <taxon>Cylindrosympodiaceae</taxon>
        <taxon>Tothia</taxon>
    </lineage>
</organism>
<keyword evidence="2" id="KW-0732">Signal</keyword>
<feature type="signal peptide" evidence="2">
    <location>
        <begin position="1"/>
        <end position="25"/>
    </location>
</feature>
<keyword evidence="4" id="KW-1185">Reference proteome</keyword>
<sequence length="548" mass="60324">MIWKSSLYPLLASVVLGDLYQGAYQDPLLDNAKYAAACPDYRTYSQYSHGPYSDGPMRLPFQRPSIHCRTFQSDLVEKVIRDLNSTMKDRDLARLFENAFPNTLDTTVRWHVDGTASPAKPSKKPSKSQDPITSEKWQGAQSFIVTGDINAEWLRDSTNQLAQYQPLAKKDKRIENLIVGAINTQAEFIIESPYCNAFQPPPPSGLAPTGNGQGDTVHPAYEPTFVFECKYELDSLAAFLSLSNQFHRHTGSTAFLTQRWYTALDVVLEILDAQSQPTFDAKTGDYYGNAYTFQRRTEAGTETLSLGGMGNPLAAGTGLIRSTFRPSDDATILGFFIPANAMMAVELKRAGEVLKSAGNTELSSTLAKRGNALEKAVWDHGVITSKTHGEVFAFEVDGYGSQILMDDANLPSLLSLPLLGFLEASNKIYQNTRKMILSKAGNPYYLKGEDFEGIGGPHIGLQHAWPMSLLVRCMTSDDDGEIMQNLHAVRNASTLGLINESVNVGSKGDTTRSWFAWANSVYAQTILDLAKRKPHLLFGDGGKPYLIG</sequence>
<dbReference type="InterPro" id="IPR008928">
    <property type="entry name" value="6-hairpin_glycosidase_sf"/>
</dbReference>
<evidence type="ECO:0000313" key="4">
    <source>
        <dbReference type="Proteomes" id="UP000800235"/>
    </source>
</evidence>
<proteinExistence type="predicted"/>
<feature type="chain" id="PRO_5040200204" description="Metal-independent alpha-mannosidase" evidence="2">
    <location>
        <begin position="26"/>
        <end position="548"/>
    </location>
</feature>
<comment type="caution">
    <text evidence="3">The sequence shown here is derived from an EMBL/GenBank/DDBJ whole genome shotgun (WGS) entry which is preliminary data.</text>
</comment>
<accession>A0A9P4NWU1</accession>
<dbReference type="PANTHER" id="PTHR31047">
    <property type="entry name" value="MEIOTICALLY UP-REGULATED GENE 157 PROTEIN"/>
    <property type="match status" value="1"/>
</dbReference>
<dbReference type="GO" id="GO:0003824">
    <property type="term" value="F:catalytic activity"/>
    <property type="evidence" value="ECO:0007669"/>
    <property type="project" value="UniProtKB-ARBA"/>
</dbReference>
<evidence type="ECO:0000256" key="2">
    <source>
        <dbReference type="SAM" id="SignalP"/>
    </source>
</evidence>
<reference evidence="3" key="1">
    <citation type="journal article" date="2020" name="Stud. Mycol.">
        <title>101 Dothideomycetes genomes: a test case for predicting lifestyles and emergence of pathogens.</title>
        <authorList>
            <person name="Haridas S."/>
            <person name="Albert R."/>
            <person name="Binder M."/>
            <person name="Bloem J."/>
            <person name="Labutti K."/>
            <person name="Salamov A."/>
            <person name="Andreopoulos B."/>
            <person name="Baker S."/>
            <person name="Barry K."/>
            <person name="Bills G."/>
            <person name="Bluhm B."/>
            <person name="Cannon C."/>
            <person name="Castanera R."/>
            <person name="Culley D."/>
            <person name="Daum C."/>
            <person name="Ezra D."/>
            <person name="Gonzalez J."/>
            <person name="Henrissat B."/>
            <person name="Kuo A."/>
            <person name="Liang C."/>
            <person name="Lipzen A."/>
            <person name="Lutzoni F."/>
            <person name="Magnuson J."/>
            <person name="Mondo S."/>
            <person name="Nolan M."/>
            <person name="Ohm R."/>
            <person name="Pangilinan J."/>
            <person name="Park H.-J."/>
            <person name="Ramirez L."/>
            <person name="Alfaro M."/>
            <person name="Sun H."/>
            <person name="Tritt A."/>
            <person name="Yoshinaga Y."/>
            <person name="Zwiers L.-H."/>
            <person name="Turgeon B."/>
            <person name="Goodwin S."/>
            <person name="Spatafora J."/>
            <person name="Crous P."/>
            <person name="Grigoriev I."/>
        </authorList>
    </citation>
    <scope>NUCLEOTIDE SEQUENCE</scope>
    <source>
        <strain evidence="3">CBS 130266</strain>
    </source>
</reference>
<dbReference type="Pfam" id="PF06824">
    <property type="entry name" value="Glyco_hydro_125"/>
    <property type="match status" value="1"/>
</dbReference>
<gene>
    <name evidence="3" type="ORF">EJ08DRAFT_122964</name>
</gene>
<dbReference type="InterPro" id="IPR008313">
    <property type="entry name" value="GH125"/>
</dbReference>
<protein>
    <recommendedName>
        <fullName evidence="5">Metal-independent alpha-mannosidase</fullName>
    </recommendedName>
</protein>
<dbReference type="Proteomes" id="UP000800235">
    <property type="component" value="Unassembled WGS sequence"/>
</dbReference>
<dbReference type="AlphaFoldDB" id="A0A9P4NWU1"/>
<dbReference type="EMBL" id="MU007025">
    <property type="protein sequence ID" value="KAF2432596.1"/>
    <property type="molecule type" value="Genomic_DNA"/>
</dbReference>
<evidence type="ECO:0000313" key="3">
    <source>
        <dbReference type="EMBL" id="KAF2432596.1"/>
    </source>
</evidence>
<evidence type="ECO:0008006" key="5">
    <source>
        <dbReference type="Google" id="ProtNLM"/>
    </source>
</evidence>